<feature type="transmembrane region" description="Helical" evidence="9">
    <location>
        <begin position="300"/>
        <end position="321"/>
    </location>
</feature>
<evidence type="ECO:0000256" key="1">
    <source>
        <dbReference type="ARBA" id="ARBA00004429"/>
    </source>
</evidence>
<dbReference type="InterPro" id="IPR030922">
    <property type="entry name" value="LptF"/>
</dbReference>
<keyword evidence="11" id="KW-1185">Reference proteome</keyword>
<evidence type="ECO:0000313" key="11">
    <source>
        <dbReference type="Proteomes" id="UP000071778"/>
    </source>
</evidence>
<dbReference type="PANTHER" id="PTHR33529:SF7">
    <property type="entry name" value="LIPOPOLYSACCHARIDE EXPORT SYSTEM PERMEASE PROTEIN LPTF"/>
    <property type="match status" value="1"/>
</dbReference>
<feature type="transmembrane region" description="Helical" evidence="9">
    <location>
        <begin position="266"/>
        <end position="288"/>
    </location>
</feature>
<evidence type="ECO:0000256" key="8">
    <source>
        <dbReference type="ARBA" id="ARBA00023136"/>
    </source>
</evidence>
<dbReference type="GO" id="GO:0055085">
    <property type="term" value="P:transmembrane transport"/>
    <property type="evidence" value="ECO:0007669"/>
    <property type="project" value="InterPro"/>
</dbReference>
<dbReference type="RefSeq" id="WP_061534283.1">
    <property type="nucleotide sequence ID" value="NZ_CP013233.1"/>
</dbReference>
<keyword evidence="5" id="KW-0997">Cell inner membrane</keyword>
<keyword evidence="3" id="KW-0813">Transport</keyword>
<name>A0A127QMF0_9BURK</name>
<evidence type="ECO:0000256" key="3">
    <source>
        <dbReference type="ARBA" id="ARBA00022448"/>
    </source>
</evidence>
<dbReference type="EMBL" id="CP013235">
    <property type="protein sequence ID" value="AMP11243.1"/>
    <property type="molecule type" value="Genomic_DNA"/>
</dbReference>
<keyword evidence="8 9" id="KW-0472">Membrane</keyword>
<evidence type="ECO:0000256" key="4">
    <source>
        <dbReference type="ARBA" id="ARBA00022475"/>
    </source>
</evidence>
<protein>
    <recommendedName>
        <fullName evidence="2">Lipopolysaccharide export system permease protein LptF</fullName>
    </recommendedName>
</protein>
<feature type="transmembrane region" description="Helical" evidence="9">
    <location>
        <begin position="98"/>
        <end position="120"/>
    </location>
</feature>
<accession>A0A127QMF0</accession>
<dbReference type="AlphaFoldDB" id="A0A127QMF0"/>
<evidence type="ECO:0000256" key="6">
    <source>
        <dbReference type="ARBA" id="ARBA00022692"/>
    </source>
</evidence>
<feature type="transmembrane region" description="Helical" evidence="9">
    <location>
        <begin position="327"/>
        <end position="348"/>
    </location>
</feature>
<proteinExistence type="predicted"/>
<dbReference type="InterPro" id="IPR005495">
    <property type="entry name" value="LptG/LptF_permease"/>
</dbReference>
<dbReference type="PATRIC" id="fig|279058.18.peg.3499"/>
<comment type="subcellular location">
    <subcellularLocation>
        <location evidence="1">Cell inner membrane</location>
        <topology evidence="1">Multi-pass membrane protein</topology>
    </subcellularLocation>
</comment>
<keyword evidence="4" id="KW-1003">Cell membrane</keyword>
<dbReference type="GO" id="GO:0015920">
    <property type="term" value="P:lipopolysaccharide transport"/>
    <property type="evidence" value="ECO:0007669"/>
    <property type="project" value="TreeGrafter"/>
</dbReference>
<feature type="transmembrane region" description="Helical" evidence="9">
    <location>
        <begin position="12"/>
        <end position="36"/>
    </location>
</feature>
<evidence type="ECO:0000256" key="7">
    <source>
        <dbReference type="ARBA" id="ARBA00022989"/>
    </source>
</evidence>
<sequence>MIFQRALRRELISTAGAVFTTLFTIIITVMLIKILGQAAGGQIASQDVVALIGFQSLNYLPILLILTGYISVLLVVTRSYQDSEMVVWFASGQSLVKWVRPVLLFGLPIIVLTAILSFVATPWANNQSSQYRERFEKREDISKVSPGKFQESAAANRIFFVEGISGDSTKVKNVFVNTQQDGKNSIVVAKEGMVELDKNGDKFLILQKGRRYDALEAQNEFRIMEFERYGVLVSSASQAVNGDKSARALPTADLLKDQNSFNMGELLWRLSLPFMALCLMLLAIPLSFVNPRVGRSASLLIALLLFVTYSNVINIFQAAVVQKRMSFALAWWPIHLVVLVIITLLFLWRLKVNSRCHPLVIWSAIKHAHLTKTKRSAAA</sequence>
<evidence type="ECO:0000313" key="10">
    <source>
        <dbReference type="EMBL" id="AMP11243.1"/>
    </source>
</evidence>
<evidence type="ECO:0000256" key="9">
    <source>
        <dbReference type="SAM" id="Phobius"/>
    </source>
</evidence>
<dbReference type="GO" id="GO:0043190">
    <property type="term" value="C:ATP-binding cassette (ABC) transporter complex"/>
    <property type="evidence" value="ECO:0007669"/>
    <property type="project" value="InterPro"/>
</dbReference>
<dbReference type="OrthoDB" id="9778062at2"/>
<dbReference type="Proteomes" id="UP000071778">
    <property type="component" value="Chromosome"/>
</dbReference>
<keyword evidence="6 9" id="KW-0812">Transmembrane</keyword>
<gene>
    <name evidence="10" type="ORF">CAter282_3557</name>
</gene>
<keyword evidence="7 9" id="KW-1133">Transmembrane helix</keyword>
<evidence type="ECO:0000256" key="5">
    <source>
        <dbReference type="ARBA" id="ARBA00022519"/>
    </source>
</evidence>
<dbReference type="PANTHER" id="PTHR33529">
    <property type="entry name" value="SLR0882 PROTEIN-RELATED"/>
    <property type="match status" value="1"/>
</dbReference>
<dbReference type="NCBIfam" id="TIGR04407">
    <property type="entry name" value="LptF_YjgP"/>
    <property type="match status" value="1"/>
</dbReference>
<organism evidence="10 11">
    <name type="scientific">Collimonas arenae</name>
    <dbReference type="NCBI Taxonomy" id="279058"/>
    <lineage>
        <taxon>Bacteria</taxon>
        <taxon>Pseudomonadati</taxon>
        <taxon>Pseudomonadota</taxon>
        <taxon>Betaproteobacteria</taxon>
        <taxon>Burkholderiales</taxon>
        <taxon>Oxalobacteraceae</taxon>
        <taxon>Collimonas</taxon>
    </lineage>
</organism>
<feature type="transmembrane region" description="Helical" evidence="9">
    <location>
        <begin position="56"/>
        <end position="77"/>
    </location>
</feature>
<dbReference type="Pfam" id="PF03739">
    <property type="entry name" value="LptF_LptG"/>
    <property type="match status" value="1"/>
</dbReference>
<reference evidence="10 11" key="1">
    <citation type="submission" date="2015-11" db="EMBL/GenBank/DDBJ databases">
        <title>Exploring the genomic traits of fungus-feeding bacterial genus Collimonas.</title>
        <authorList>
            <person name="Song C."/>
            <person name="Schmidt R."/>
            <person name="de Jager V."/>
            <person name="Krzyzanowska D."/>
            <person name="Jongedijk E."/>
            <person name="Cankar K."/>
            <person name="Beekwilder J."/>
            <person name="van Veen A."/>
            <person name="de Boer W."/>
            <person name="van Veen J.A."/>
            <person name="Garbeva P."/>
        </authorList>
    </citation>
    <scope>NUCLEOTIDE SEQUENCE [LARGE SCALE GENOMIC DNA]</scope>
    <source>
        <strain evidence="10 11">Ter282</strain>
    </source>
</reference>
<evidence type="ECO:0000256" key="2">
    <source>
        <dbReference type="ARBA" id="ARBA00014213"/>
    </source>
</evidence>